<dbReference type="PANTHER" id="PTHR10742">
    <property type="entry name" value="FLAVIN MONOAMINE OXIDASE"/>
    <property type="match status" value="1"/>
</dbReference>
<protein>
    <submittedName>
        <fullName evidence="2">FAD-dependent oxidoreductase</fullName>
    </submittedName>
</protein>
<feature type="domain" description="Amine oxidase" evidence="1">
    <location>
        <begin position="12"/>
        <end position="435"/>
    </location>
</feature>
<dbReference type="PANTHER" id="PTHR10742:SF410">
    <property type="entry name" value="LYSINE-SPECIFIC HISTONE DEMETHYLASE 2"/>
    <property type="match status" value="1"/>
</dbReference>
<comment type="caution">
    <text evidence="2">The sequence shown here is derived from an EMBL/GenBank/DDBJ whole genome shotgun (WGS) entry which is preliminary data.</text>
</comment>
<dbReference type="Proteomes" id="UP000316500">
    <property type="component" value="Unassembled WGS sequence"/>
</dbReference>
<dbReference type="OrthoDB" id="4904210at2"/>
<proteinExistence type="predicted"/>
<dbReference type="Pfam" id="PF01593">
    <property type="entry name" value="Amino_oxidase"/>
    <property type="match status" value="1"/>
</dbReference>
<dbReference type="InterPro" id="IPR002937">
    <property type="entry name" value="Amino_oxidase"/>
</dbReference>
<gene>
    <name evidence="2" type="ORF">FQP90_21420</name>
</gene>
<dbReference type="InterPro" id="IPR050281">
    <property type="entry name" value="Flavin_monoamine_oxidase"/>
</dbReference>
<dbReference type="InterPro" id="IPR036188">
    <property type="entry name" value="FAD/NAD-bd_sf"/>
</dbReference>
<evidence type="ECO:0000259" key="1">
    <source>
        <dbReference type="Pfam" id="PF01593"/>
    </source>
</evidence>
<name>A0A558GNC4_PAENT</name>
<dbReference type="EMBL" id="VNFK01000025">
    <property type="protein sequence ID" value="TVU58356.1"/>
    <property type="molecule type" value="Genomic_DNA"/>
</dbReference>
<dbReference type="GO" id="GO:0016491">
    <property type="term" value="F:oxidoreductase activity"/>
    <property type="evidence" value="ECO:0007669"/>
    <property type="project" value="InterPro"/>
</dbReference>
<dbReference type="Gene3D" id="3.50.50.60">
    <property type="entry name" value="FAD/NAD(P)-binding domain"/>
    <property type="match status" value="1"/>
</dbReference>
<reference evidence="2 3" key="1">
    <citation type="submission" date="2019-07" db="EMBL/GenBank/DDBJ databases">
        <title>Diversity of Bacteria from Kongsfjorden, Arctic.</title>
        <authorList>
            <person name="Yu Y."/>
        </authorList>
    </citation>
    <scope>NUCLEOTIDE SEQUENCE [LARGE SCALE GENOMIC DNA]</scope>
    <source>
        <strain evidence="2 3">SM1928</strain>
    </source>
</reference>
<dbReference type="SUPFAM" id="SSF51905">
    <property type="entry name" value="FAD/NAD(P)-binding domain"/>
    <property type="match status" value="1"/>
</dbReference>
<dbReference type="AlphaFoldDB" id="A0A558GNC4"/>
<organism evidence="2 3">
    <name type="scientific">Paenarthrobacter nitroguajacolicus</name>
    <name type="common">Arthrobacter nitroguajacolicus</name>
    <dbReference type="NCBI Taxonomy" id="211146"/>
    <lineage>
        <taxon>Bacteria</taxon>
        <taxon>Bacillati</taxon>
        <taxon>Actinomycetota</taxon>
        <taxon>Actinomycetes</taxon>
        <taxon>Micrococcales</taxon>
        <taxon>Micrococcaceae</taxon>
        <taxon>Paenarthrobacter</taxon>
    </lineage>
</organism>
<accession>A0A558GNC4</accession>
<sequence>MYDVAIIGGGPAGLAAAYNLEHAGQKVVLLEETGRLGGRAKTVDVHGEPVNMGAMFVYAGTASHELAVELDVALEPFEPTTFGIHVNGETVVSPDNDDLVERLPLTEHSRNGLRAFIRRATSEYYANTVDGQLRPATPGFGEESAQSRMSDLPQDVQEILTAAIRGGSVAHPAELSATYALRYFASYLVKEKRNRVVSLKGMEAIPAALAKALQSTEVRLHHRVESLHQNGKGHWNLQIATESDGGAGRKVTARHVIMAVPAPRISSMVQLPEWKSAALDAVQTPGSTELGVVVDISAPELAAVDDWSFIATAGRAFDVMINPRPGRKDGTAQFVCYGNTAGYIEEANDPTSGVLEHWVEEFLTVAPQLRGRILGASIQSWQHCFSLLTPTRATALPQLQAPIDGTLHFAGDYSSETAGTHGAYSEAKRVSQDILHAVSTATHG</sequence>
<evidence type="ECO:0000313" key="3">
    <source>
        <dbReference type="Proteomes" id="UP000316500"/>
    </source>
</evidence>
<dbReference type="RefSeq" id="WP_144653090.1">
    <property type="nucleotide sequence ID" value="NZ_VNFK01000025.1"/>
</dbReference>
<evidence type="ECO:0000313" key="2">
    <source>
        <dbReference type="EMBL" id="TVU58356.1"/>
    </source>
</evidence>